<dbReference type="SUPFAM" id="SSF52047">
    <property type="entry name" value="RNI-like"/>
    <property type="match status" value="1"/>
</dbReference>
<feature type="region of interest" description="Disordered" evidence="2">
    <location>
        <begin position="1"/>
        <end position="59"/>
    </location>
</feature>
<dbReference type="InterPro" id="IPR036047">
    <property type="entry name" value="F-box-like_dom_sf"/>
</dbReference>
<name>A0A9W7XI53_9FUNG</name>
<feature type="compositionally biased region" description="Polar residues" evidence="2">
    <location>
        <begin position="24"/>
        <end position="44"/>
    </location>
</feature>
<dbReference type="AlphaFoldDB" id="A0A9W7XI53"/>
<accession>A0A9W7XI53</accession>
<evidence type="ECO:0000313" key="5">
    <source>
        <dbReference type="Proteomes" id="UP001145021"/>
    </source>
</evidence>
<sequence length="712" mass="78880">MFVAGKKRKLGSAAASVQRPGARGSTTATSTKLASMYTINSGSAKSEHQQYPDDPSDEADKEAKRLYALGIDNMRFKQYRNALNYFNRAIAVARKEIQWSAKLFEARSLVLYKLGEYMRAMNDAKETIRIDANSANAFTYMANIMAATNKPQEALEVIERGLSTLDPGISGYGHMEAVRESLKRRLDPEYVPKAIAQSDPVVCLPVDINVIVFRQLDIRTLIACRGVSRHWREFVDTTSVIWSQPCFSSPNAIDLLIQQLPAYPKPYKLAKQLVSNGQRVVPNKILCCVFERSRESLRHLVIPESSAPNARTLDALFANKRPLLEQITIGRNANLSASSLNRVLSWCLTGNISKLSFPYCDLISDKHMAAIARLVPHLRSLDISGCKEVRVKQLFRAWGATLTDAHDTTRLENLYINDHPGIPELLIYSCKHRHFQGLRVLHMAIRSQSVYSLITGIGLLNSYFERIQAVRSPFPDLLELNMDGIWDAVQNSIRFESEFIKSLAIRCQLVASGLKRLSMLDATTVRAPLLSMILQSCLPTLQQLHLTRSSNIGSQLITTLVNNITPGSLDIEPLQLTSLDLSGCASASAVGLSSLIGRCPNLVYVNLTQSAADNMVLNRLTTFIKSPETRGLEVVILDTTDITGSAARDFAAACEMRFKRLRSRDNRGSVSSMWSLRVFDMDNCTGVGSDAVSLVRDLLSSMGTRVLAAVTS</sequence>
<dbReference type="SMART" id="SM00028">
    <property type="entry name" value="TPR"/>
    <property type="match status" value="3"/>
</dbReference>
<keyword evidence="5" id="KW-1185">Reference proteome</keyword>
<organism evidence="4 5">
    <name type="scientific">Coemansia asiatica</name>
    <dbReference type="NCBI Taxonomy" id="1052880"/>
    <lineage>
        <taxon>Eukaryota</taxon>
        <taxon>Fungi</taxon>
        <taxon>Fungi incertae sedis</taxon>
        <taxon>Zoopagomycota</taxon>
        <taxon>Kickxellomycotina</taxon>
        <taxon>Kickxellomycetes</taxon>
        <taxon>Kickxellales</taxon>
        <taxon>Kickxellaceae</taxon>
        <taxon>Coemansia</taxon>
    </lineage>
</organism>
<dbReference type="Gene3D" id="3.80.10.10">
    <property type="entry name" value="Ribonuclease Inhibitor"/>
    <property type="match status" value="1"/>
</dbReference>
<dbReference type="InterPro" id="IPR032675">
    <property type="entry name" value="LRR_dom_sf"/>
</dbReference>
<reference evidence="4" key="1">
    <citation type="submission" date="2022-07" db="EMBL/GenBank/DDBJ databases">
        <title>Phylogenomic reconstructions and comparative analyses of Kickxellomycotina fungi.</title>
        <authorList>
            <person name="Reynolds N.K."/>
            <person name="Stajich J.E."/>
            <person name="Barry K."/>
            <person name="Grigoriev I.V."/>
            <person name="Crous P."/>
            <person name="Smith M.E."/>
        </authorList>
    </citation>
    <scope>NUCLEOTIDE SEQUENCE</scope>
    <source>
        <strain evidence="4">NBRC 105413</strain>
    </source>
</reference>
<protein>
    <recommendedName>
        <fullName evidence="3">F-box domain-containing protein</fullName>
    </recommendedName>
</protein>
<dbReference type="GO" id="GO:0019005">
    <property type="term" value="C:SCF ubiquitin ligase complex"/>
    <property type="evidence" value="ECO:0007669"/>
    <property type="project" value="TreeGrafter"/>
</dbReference>
<proteinExistence type="predicted"/>
<evidence type="ECO:0000313" key="4">
    <source>
        <dbReference type="EMBL" id="KAJ1645096.1"/>
    </source>
</evidence>
<dbReference type="InterPro" id="IPR001810">
    <property type="entry name" value="F-box_dom"/>
</dbReference>
<comment type="caution">
    <text evidence="4">The sequence shown here is derived from an EMBL/GenBank/DDBJ whole genome shotgun (WGS) entry which is preliminary data.</text>
</comment>
<evidence type="ECO:0000256" key="1">
    <source>
        <dbReference type="PROSITE-ProRule" id="PRU00339"/>
    </source>
</evidence>
<dbReference type="PANTHER" id="PTHR13318:SF95">
    <property type="entry name" value="F-BOX PROTEIN YLR352W"/>
    <property type="match status" value="1"/>
</dbReference>
<feature type="repeat" description="TPR" evidence="1">
    <location>
        <begin position="63"/>
        <end position="96"/>
    </location>
</feature>
<dbReference type="InterPro" id="IPR019734">
    <property type="entry name" value="TPR_rpt"/>
</dbReference>
<dbReference type="Gene3D" id="1.25.40.10">
    <property type="entry name" value="Tetratricopeptide repeat domain"/>
    <property type="match status" value="1"/>
</dbReference>
<evidence type="ECO:0000256" key="2">
    <source>
        <dbReference type="SAM" id="MobiDB-lite"/>
    </source>
</evidence>
<dbReference type="Gene3D" id="1.20.1280.50">
    <property type="match status" value="1"/>
</dbReference>
<evidence type="ECO:0000259" key="3">
    <source>
        <dbReference type="PROSITE" id="PS50181"/>
    </source>
</evidence>
<dbReference type="GO" id="GO:0031146">
    <property type="term" value="P:SCF-dependent proteasomal ubiquitin-dependent protein catabolic process"/>
    <property type="evidence" value="ECO:0007669"/>
    <property type="project" value="TreeGrafter"/>
</dbReference>
<dbReference type="PROSITE" id="PS50181">
    <property type="entry name" value="FBOX"/>
    <property type="match status" value="1"/>
</dbReference>
<dbReference type="InterPro" id="IPR011990">
    <property type="entry name" value="TPR-like_helical_dom_sf"/>
</dbReference>
<dbReference type="Proteomes" id="UP001145021">
    <property type="component" value="Unassembled WGS sequence"/>
</dbReference>
<dbReference type="PANTHER" id="PTHR13318">
    <property type="entry name" value="PARTNER OF PAIRED, ISOFORM B-RELATED"/>
    <property type="match status" value="1"/>
</dbReference>
<dbReference type="SUPFAM" id="SSF48452">
    <property type="entry name" value="TPR-like"/>
    <property type="match status" value="1"/>
</dbReference>
<feature type="compositionally biased region" description="Basic residues" evidence="2">
    <location>
        <begin position="1"/>
        <end position="10"/>
    </location>
</feature>
<gene>
    <name evidence="4" type="ORF">LPJ64_003279</name>
</gene>
<dbReference type="SUPFAM" id="SSF81383">
    <property type="entry name" value="F-box domain"/>
    <property type="match status" value="1"/>
</dbReference>
<keyword evidence="1" id="KW-0802">TPR repeat</keyword>
<dbReference type="PROSITE" id="PS50005">
    <property type="entry name" value="TPR"/>
    <property type="match status" value="1"/>
</dbReference>
<dbReference type="Pfam" id="PF12937">
    <property type="entry name" value="F-box-like"/>
    <property type="match status" value="1"/>
</dbReference>
<dbReference type="EMBL" id="JANBOH010000124">
    <property type="protein sequence ID" value="KAJ1645096.1"/>
    <property type="molecule type" value="Genomic_DNA"/>
</dbReference>
<feature type="domain" description="F-box" evidence="3">
    <location>
        <begin position="198"/>
        <end position="245"/>
    </location>
</feature>